<reference evidence="2 3" key="1">
    <citation type="submission" date="2019-11" db="EMBL/GenBank/DDBJ databases">
        <title>Draft genome sequence of Blautia luti DSM 14534T, isolated from human stool.</title>
        <authorList>
            <person name="Ortiz R."/>
            <person name="Melis-Arcos F."/>
            <person name="Covarrubias P."/>
            <person name="Cardenas J.P."/>
            <person name="Perez-Donoso J."/>
            <person name="Almonacid D."/>
        </authorList>
    </citation>
    <scope>NUCLEOTIDE SEQUENCE [LARGE SCALE GENOMIC DNA]</scope>
    <source>
        <strain evidence="2 3">DSM 14534</strain>
    </source>
</reference>
<evidence type="ECO:0000259" key="1">
    <source>
        <dbReference type="Pfam" id="PF12652"/>
    </source>
</evidence>
<dbReference type="Pfam" id="PF12652">
    <property type="entry name" value="CotJB"/>
    <property type="match status" value="1"/>
</dbReference>
<evidence type="ECO:0000313" key="3">
    <source>
        <dbReference type="Proteomes" id="UP000437824"/>
    </source>
</evidence>
<proteinExistence type="predicted"/>
<sequence>MNEKGSRNSQLSRINEVSFAVDDMLLYLDTHPCDRKALEYCDELVKERRKLLQEYAEKFGPLTIDCTDQQESATWKWMEQPFPWEKEGACR</sequence>
<dbReference type="RefSeq" id="WP_118508326.1">
    <property type="nucleotide sequence ID" value="NZ_WMBC01000005.1"/>
</dbReference>
<accession>A0A844GGH1</accession>
<name>A0A844GGH1_9FIRM</name>
<evidence type="ECO:0000313" key="2">
    <source>
        <dbReference type="EMBL" id="MTD61176.1"/>
    </source>
</evidence>
<protein>
    <submittedName>
        <fullName evidence="2">Spore coat protein CotJB</fullName>
    </submittedName>
</protein>
<dbReference type="Proteomes" id="UP000437824">
    <property type="component" value="Unassembled WGS sequence"/>
</dbReference>
<keyword evidence="2" id="KW-0167">Capsid protein</keyword>
<dbReference type="PIRSF" id="PIRSF010606">
    <property type="entry name" value="Spore_coat_CotJB"/>
    <property type="match status" value="1"/>
</dbReference>
<gene>
    <name evidence="2" type="ORF">GKZ57_07830</name>
</gene>
<keyword evidence="2" id="KW-0946">Virion</keyword>
<dbReference type="EMBL" id="WMBC01000005">
    <property type="protein sequence ID" value="MTD61176.1"/>
    <property type="molecule type" value="Genomic_DNA"/>
</dbReference>
<organism evidence="2 3">
    <name type="scientific">Blautia luti DSM 14534 = JCM 17040</name>
    <dbReference type="NCBI Taxonomy" id="649762"/>
    <lineage>
        <taxon>Bacteria</taxon>
        <taxon>Bacillati</taxon>
        <taxon>Bacillota</taxon>
        <taxon>Clostridia</taxon>
        <taxon>Lachnospirales</taxon>
        <taxon>Lachnospiraceae</taxon>
        <taxon>Blautia</taxon>
    </lineage>
</organism>
<dbReference type="InterPro" id="IPR016571">
    <property type="entry name" value="Spore_coat_assembly_CotJB"/>
</dbReference>
<dbReference type="InterPro" id="IPR024207">
    <property type="entry name" value="CotJB_dom"/>
</dbReference>
<comment type="caution">
    <text evidence="2">The sequence shown here is derived from an EMBL/GenBank/DDBJ whole genome shotgun (WGS) entry which is preliminary data.</text>
</comment>
<feature type="domain" description="Protein CotJB" evidence="1">
    <location>
        <begin position="10"/>
        <end position="85"/>
    </location>
</feature>
<dbReference type="AlphaFoldDB" id="A0A844GGH1"/>